<keyword evidence="8 9" id="KW-0472">Membrane</keyword>
<evidence type="ECO:0000256" key="9">
    <source>
        <dbReference type="RuleBase" id="RU364016"/>
    </source>
</evidence>
<protein>
    <recommendedName>
        <fullName evidence="9">Hexosyltransferase</fullName>
        <ecNumber evidence="9">2.4.1.-</ecNumber>
    </recommendedName>
</protein>
<comment type="subcellular location">
    <subcellularLocation>
        <location evidence="1 9">Golgi apparatus</location>
        <location evidence="1 9">Golgi stack membrane</location>
        <topology evidence="1 9">Single-pass type II membrane protein</topology>
    </subcellularLocation>
</comment>
<evidence type="ECO:0000313" key="10">
    <source>
        <dbReference type="EMBL" id="KAK7109333.1"/>
    </source>
</evidence>
<evidence type="ECO:0000256" key="5">
    <source>
        <dbReference type="ARBA" id="ARBA00022968"/>
    </source>
</evidence>
<evidence type="ECO:0000256" key="7">
    <source>
        <dbReference type="ARBA" id="ARBA00023034"/>
    </source>
</evidence>
<dbReference type="InterPro" id="IPR008428">
    <property type="entry name" value="Chond_GalNAc"/>
</dbReference>
<dbReference type="Proteomes" id="UP001374579">
    <property type="component" value="Unassembled WGS sequence"/>
</dbReference>
<proteinExistence type="inferred from homology"/>
<evidence type="ECO:0000256" key="1">
    <source>
        <dbReference type="ARBA" id="ARBA00004447"/>
    </source>
</evidence>
<keyword evidence="3 9" id="KW-0808">Transferase</keyword>
<comment type="similarity">
    <text evidence="2 9">Belongs to the chondroitin N-acetylgalactosaminyltransferase family.</text>
</comment>
<evidence type="ECO:0000256" key="4">
    <source>
        <dbReference type="ARBA" id="ARBA00022692"/>
    </source>
</evidence>
<dbReference type="Gene3D" id="3.90.550.50">
    <property type="match status" value="1"/>
</dbReference>
<organism evidence="10 11">
    <name type="scientific">Littorina saxatilis</name>
    <dbReference type="NCBI Taxonomy" id="31220"/>
    <lineage>
        <taxon>Eukaryota</taxon>
        <taxon>Metazoa</taxon>
        <taxon>Spiralia</taxon>
        <taxon>Lophotrochozoa</taxon>
        <taxon>Mollusca</taxon>
        <taxon>Gastropoda</taxon>
        <taxon>Caenogastropoda</taxon>
        <taxon>Littorinimorpha</taxon>
        <taxon>Littorinoidea</taxon>
        <taxon>Littorinidae</taxon>
        <taxon>Littorina</taxon>
    </lineage>
</organism>
<reference evidence="10 11" key="1">
    <citation type="submission" date="2024-02" db="EMBL/GenBank/DDBJ databases">
        <title>Chromosome-scale genome assembly of the rough periwinkle Littorina saxatilis.</title>
        <authorList>
            <person name="De Jode A."/>
            <person name="Faria R."/>
            <person name="Formenti G."/>
            <person name="Sims Y."/>
            <person name="Smith T.P."/>
            <person name="Tracey A."/>
            <person name="Wood J.M.D."/>
            <person name="Zagrodzka Z.B."/>
            <person name="Johannesson K."/>
            <person name="Butlin R.K."/>
            <person name="Leder E.H."/>
        </authorList>
    </citation>
    <scope>NUCLEOTIDE SEQUENCE [LARGE SCALE GENOMIC DNA]</scope>
    <source>
        <strain evidence="10">Snail1</strain>
        <tissue evidence="10">Muscle</tissue>
    </source>
</reference>
<keyword evidence="7 9" id="KW-0333">Golgi apparatus</keyword>
<evidence type="ECO:0000256" key="6">
    <source>
        <dbReference type="ARBA" id="ARBA00022989"/>
    </source>
</evidence>
<evidence type="ECO:0000256" key="2">
    <source>
        <dbReference type="ARBA" id="ARBA00009239"/>
    </source>
</evidence>
<keyword evidence="6 9" id="KW-1133">Transmembrane helix</keyword>
<feature type="transmembrane region" description="Helical" evidence="9">
    <location>
        <begin position="12"/>
        <end position="32"/>
    </location>
</feature>
<dbReference type="GO" id="GO:0047238">
    <property type="term" value="F:glucuronosyl-N-acetylgalactosaminyl-proteoglycan 4-beta-N-acetylgalactosaminyltransferase activity"/>
    <property type="evidence" value="ECO:0007669"/>
    <property type="project" value="TreeGrafter"/>
</dbReference>
<name>A0AAN9BPX5_9CAEN</name>
<accession>A0AAN9BPX5</accession>
<evidence type="ECO:0000256" key="8">
    <source>
        <dbReference type="ARBA" id="ARBA00023136"/>
    </source>
</evidence>
<dbReference type="EMBL" id="JBAMIC010000003">
    <property type="protein sequence ID" value="KAK7109333.1"/>
    <property type="molecule type" value="Genomic_DNA"/>
</dbReference>
<keyword evidence="11" id="KW-1185">Reference proteome</keyword>
<evidence type="ECO:0000313" key="11">
    <source>
        <dbReference type="Proteomes" id="UP001374579"/>
    </source>
</evidence>
<dbReference type="InterPro" id="IPR051227">
    <property type="entry name" value="CS_glycosyltransferase"/>
</dbReference>
<dbReference type="GO" id="GO:0032580">
    <property type="term" value="C:Golgi cisterna membrane"/>
    <property type="evidence" value="ECO:0007669"/>
    <property type="project" value="UniProtKB-SubCell"/>
</dbReference>
<dbReference type="EC" id="2.4.1.-" evidence="9"/>
<gene>
    <name evidence="10" type="ORF">V1264_013389</name>
</gene>
<dbReference type="PANTHER" id="PTHR12369">
    <property type="entry name" value="CHONDROITIN SYNTHASE"/>
    <property type="match status" value="1"/>
</dbReference>
<keyword evidence="5 9" id="KW-0735">Signal-anchor</keyword>
<sequence length="766" mass="88342">MDHKCMRFLRPLLPIFIGICLGVAMRMMYAPFSEDSCETYLSRQDPQQLVHMRGTKSLESQDEESFEPRIRPPLEQAANQGGHVHADAGPKTKLVRPRYASNELGIREKLFVGVVTSKSTINTLGVALNKTLSNYVTKLTFFMDDKGPAVPPGMTIVNFADNHPHLIPVHMLKYVTEHFSDTFDYYMFLTDHTYVRAERVFDLVSHISVSQHVHMGLVKSTEAGKTYCYLDGGIVLSQSMVEQVKANMEWCLSKCHHNDQSLNFGKCLVHVTDMACTDQGGVKKFKPYRVNAFSFDNIDKMSVVPELNASHTVFPMPDDTNHYKLHRYFCEHELNTTRQEIERLKENILYMSQFAPGGRDSISWPIGVPEPYKPKNRFDVIRWDYFTETLIYFQDDFTNVKPLKGADKLDIQEVVKVSVERLNAKYNNIYLYSSLNNGYRRFDPQRGMEYILDITLRDTSNSNLEVQKRVQLIRPLGQVEIVPMPYVTETTHIHLILPVSEDDKEGVGTFLDAYAHTCLDTQENTELLVIFIYTHLPQPGQEDTFSVLKSMIAYYNKKYASSGTRIEWTPLQSNGTFVSEFHLMEAVTGRYTPDSLILFCTVGMELATDFFNRVRMNTIAEWQVFFPIGFWQYKPNLIYDKKPYPTNIELMNKVGHYDMLSYEHSSFYVSDYINARQLMMSEDIWNGDLFEMFIKYSKLHVFRAVEPALKHRFKQFNCEATSPPKLFQRCLDRRSQGLATRSQLAKLIFEHQEKMGAGAQPALNSV</sequence>
<dbReference type="AlphaFoldDB" id="A0AAN9BPX5"/>
<evidence type="ECO:0000256" key="3">
    <source>
        <dbReference type="ARBA" id="ARBA00022679"/>
    </source>
</evidence>
<comment type="caution">
    <text evidence="10">The sequence shown here is derived from an EMBL/GenBank/DDBJ whole genome shotgun (WGS) entry which is preliminary data.</text>
</comment>
<dbReference type="PANTHER" id="PTHR12369:SF13">
    <property type="entry name" value="HEXOSYLTRANSFERASE"/>
    <property type="match status" value="1"/>
</dbReference>
<dbReference type="Pfam" id="PF05679">
    <property type="entry name" value="CHGN"/>
    <property type="match status" value="1"/>
</dbReference>
<keyword evidence="4 9" id="KW-0812">Transmembrane</keyword>